<reference evidence="3 4" key="1">
    <citation type="submission" date="2020-06" db="EMBL/GenBank/DDBJ databases">
        <title>Actinokineospora xiongansis sp. nov., isolated from soil of Baiyangdian.</title>
        <authorList>
            <person name="Zhang X."/>
        </authorList>
    </citation>
    <scope>NUCLEOTIDE SEQUENCE [LARGE SCALE GENOMIC DNA]</scope>
    <source>
        <strain evidence="3 4">HBU206404</strain>
    </source>
</reference>
<dbReference type="PANTHER" id="PTHR40763">
    <property type="entry name" value="MEMBRANE PROTEIN-RELATED"/>
    <property type="match status" value="1"/>
</dbReference>
<dbReference type="Proteomes" id="UP000734823">
    <property type="component" value="Unassembled WGS sequence"/>
</dbReference>
<sequence>MDERREIRVSDKDRQAAVDRLQAAMDEGRLNLFEYDNRLAQAYQSTTYGELADLFVDLPAGGSGAVARHEPSAAAARPVAHPEAAKVSLGLPIALKILWTVWGAVMAINLTVWFLTGVGNGELDNFWPVWFLVPGAALLAATVGVQAIRKDRAQRRALEPARRTVKRIKRR</sequence>
<dbReference type="RefSeq" id="WP_187219871.1">
    <property type="nucleotide sequence ID" value="NZ_JABVED010000004.1"/>
</dbReference>
<feature type="transmembrane region" description="Helical" evidence="1">
    <location>
        <begin position="127"/>
        <end position="148"/>
    </location>
</feature>
<dbReference type="Pfam" id="PF08044">
    <property type="entry name" value="DUF1707"/>
    <property type="match status" value="1"/>
</dbReference>
<dbReference type="InterPro" id="IPR012551">
    <property type="entry name" value="DUF1707_SHOCT-like"/>
</dbReference>
<evidence type="ECO:0000256" key="1">
    <source>
        <dbReference type="SAM" id="Phobius"/>
    </source>
</evidence>
<dbReference type="EMBL" id="JABVED010000004">
    <property type="protein sequence ID" value="MBC6447349.1"/>
    <property type="molecule type" value="Genomic_DNA"/>
</dbReference>
<accession>A0ABR7L4J3</accession>
<evidence type="ECO:0000313" key="4">
    <source>
        <dbReference type="Proteomes" id="UP000734823"/>
    </source>
</evidence>
<dbReference type="PANTHER" id="PTHR40763:SF4">
    <property type="entry name" value="DUF1707 DOMAIN-CONTAINING PROTEIN"/>
    <property type="match status" value="1"/>
</dbReference>
<name>A0ABR7L4J3_9PSEU</name>
<evidence type="ECO:0000259" key="2">
    <source>
        <dbReference type="Pfam" id="PF08044"/>
    </source>
</evidence>
<keyword evidence="1" id="KW-0812">Transmembrane</keyword>
<evidence type="ECO:0000313" key="3">
    <source>
        <dbReference type="EMBL" id="MBC6447349.1"/>
    </source>
</evidence>
<protein>
    <submittedName>
        <fullName evidence="3">DUF1707 domain-containing protein</fullName>
    </submittedName>
</protein>
<gene>
    <name evidence="3" type="ORF">GPZ80_09225</name>
</gene>
<keyword evidence="1" id="KW-0472">Membrane</keyword>
<comment type="caution">
    <text evidence="3">The sequence shown here is derived from an EMBL/GenBank/DDBJ whole genome shotgun (WGS) entry which is preliminary data.</text>
</comment>
<organism evidence="3 4">
    <name type="scientific">Actinokineospora xionganensis</name>
    <dbReference type="NCBI Taxonomy" id="2684470"/>
    <lineage>
        <taxon>Bacteria</taxon>
        <taxon>Bacillati</taxon>
        <taxon>Actinomycetota</taxon>
        <taxon>Actinomycetes</taxon>
        <taxon>Pseudonocardiales</taxon>
        <taxon>Pseudonocardiaceae</taxon>
        <taxon>Actinokineospora</taxon>
    </lineage>
</organism>
<proteinExistence type="predicted"/>
<feature type="transmembrane region" description="Helical" evidence="1">
    <location>
        <begin position="93"/>
        <end position="115"/>
    </location>
</feature>
<feature type="domain" description="DUF1707" evidence="2">
    <location>
        <begin position="7"/>
        <end position="59"/>
    </location>
</feature>
<keyword evidence="1" id="KW-1133">Transmembrane helix</keyword>
<keyword evidence="4" id="KW-1185">Reference proteome</keyword>